<dbReference type="PROSITE" id="PS01240">
    <property type="entry name" value="PNP_MTAP_2"/>
    <property type="match status" value="1"/>
</dbReference>
<name>A0A7R8WAC5_9CRUS</name>
<dbReference type="CDD" id="cd09009">
    <property type="entry name" value="PNP-EcPNPII_like"/>
    <property type="match status" value="1"/>
</dbReference>
<comment type="catalytic activity">
    <reaction evidence="9">
        <text>inosine + phosphate = alpha-D-ribose 1-phosphate + hypoxanthine</text>
        <dbReference type="Rhea" id="RHEA:27646"/>
        <dbReference type="ChEBI" id="CHEBI:17368"/>
        <dbReference type="ChEBI" id="CHEBI:17596"/>
        <dbReference type="ChEBI" id="CHEBI:43474"/>
        <dbReference type="ChEBI" id="CHEBI:57720"/>
        <dbReference type="EC" id="2.4.2.1"/>
    </reaction>
</comment>
<evidence type="ECO:0000313" key="15">
    <source>
        <dbReference type="EMBL" id="CAD7227936.1"/>
    </source>
</evidence>
<keyword evidence="8" id="KW-0660">Purine salvage</keyword>
<dbReference type="GO" id="GO:0005737">
    <property type="term" value="C:cytoplasm"/>
    <property type="evidence" value="ECO:0007669"/>
    <property type="project" value="TreeGrafter"/>
</dbReference>
<evidence type="ECO:0000256" key="11">
    <source>
        <dbReference type="ARBA" id="ARBA00023950"/>
    </source>
</evidence>
<gene>
    <name evidence="15" type="ORF">CTOB1V02_LOCUS5829</name>
</gene>
<dbReference type="EC" id="2.4.2.1" evidence="4"/>
<evidence type="ECO:0000256" key="3">
    <source>
        <dbReference type="ARBA" id="ARBA00011233"/>
    </source>
</evidence>
<dbReference type="UniPathway" id="UPA00606"/>
<dbReference type="PANTHER" id="PTHR11904:SF9">
    <property type="entry name" value="PURINE NUCLEOSIDE PHOSPHORYLASE-RELATED"/>
    <property type="match status" value="1"/>
</dbReference>
<evidence type="ECO:0000256" key="12">
    <source>
        <dbReference type="ARBA" id="ARBA00023970"/>
    </source>
</evidence>
<evidence type="ECO:0000256" key="7">
    <source>
        <dbReference type="ARBA" id="ARBA00022679"/>
    </source>
</evidence>
<evidence type="ECO:0000256" key="10">
    <source>
        <dbReference type="ARBA" id="ARBA00023929"/>
    </source>
</evidence>
<dbReference type="SUPFAM" id="SSF53167">
    <property type="entry name" value="Purine and uridine phosphorylases"/>
    <property type="match status" value="1"/>
</dbReference>
<dbReference type="InterPro" id="IPR018099">
    <property type="entry name" value="Purine_phosphorylase-2_CS"/>
</dbReference>
<comment type="catalytic activity">
    <reaction evidence="11">
        <text>2'-deoxyinosine + phosphate = 2-deoxy-alpha-D-ribose 1-phosphate + hypoxanthine</text>
        <dbReference type="Rhea" id="RHEA:27750"/>
        <dbReference type="ChEBI" id="CHEBI:17368"/>
        <dbReference type="ChEBI" id="CHEBI:28997"/>
        <dbReference type="ChEBI" id="CHEBI:43474"/>
        <dbReference type="ChEBI" id="CHEBI:57259"/>
        <dbReference type="EC" id="2.4.2.1"/>
    </reaction>
</comment>
<dbReference type="PANTHER" id="PTHR11904">
    <property type="entry name" value="METHYLTHIOADENOSINE/PURINE NUCLEOSIDE PHOSPHORYLASE"/>
    <property type="match status" value="1"/>
</dbReference>
<dbReference type="InterPro" id="IPR011270">
    <property type="entry name" value="Pur_Nuc_Pase_Ino/Guo-sp"/>
</dbReference>
<sequence>MDKVERRRKNVCRHSPKRQSNLDVIMNGYVRRTNALLPGQCPHGRIDPQYEDLLETVNWLKKRVKTPPVVGIICGSGLGALANELKDPIVIEYSVIPHFPTSNVVGHLGRLIFGYIGPKYVVCMQGRFHHYEGYPLWKCAYGVRVMNMLGAGTLIVTNAAGGLNSSFRLGDVMLIKDHLNLIGFAGGKNPLSGIHDERFGPRFISLNDAYDLDLLALAHKIGKELGMSEYLQEGVYTMAGGPSYETVAELRMTKLLGVDAVGMSTIPEVIVARHCKMKVLAFSSITNHCITEYGSTEKPDHEEVLRIADMRTEKLCKFVSEFILRCPDTSEGKVVNGAGEN</sequence>
<evidence type="ECO:0000256" key="14">
    <source>
        <dbReference type="ARBA" id="ARBA00033072"/>
    </source>
</evidence>
<accession>A0A7R8WAC5</accession>
<dbReference type="NCBIfam" id="TIGR01700">
    <property type="entry name" value="PNPH"/>
    <property type="match status" value="1"/>
</dbReference>
<comment type="subunit">
    <text evidence="3">Homotrimer.</text>
</comment>
<evidence type="ECO:0000256" key="5">
    <source>
        <dbReference type="ARBA" id="ARBA00013834"/>
    </source>
</evidence>
<dbReference type="InterPro" id="IPR011268">
    <property type="entry name" value="Purine_phosphorylase"/>
</dbReference>
<keyword evidence="7" id="KW-0808">Transferase</keyword>
<dbReference type="FunFam" id="3.40.50.1580:FF:000004">
    <property type="entry name" value="Purine nucleoside phosphorylase"/>
    <property type="match status" value="1"/>
</dbReference>
<dbReference type="OrthoDB" id="10261782at2759"/>
<dbReference type="Gene3D" id="3.40.50.1580">
    <property type="entry name" value="Nucleoside phosphorylase domain"/>
    <property type="match status" value="1"/>
</dbReference>
<evidence type="ECO:0000256" key="1">
    <source>
        <dbReference type="ARBA" id="ARBA00005058"/>
    </source>
</evidence>
<dbReference type="GO" id="GO:0004731">
    <property type="term" value="F:purine-nucleoside phosphorylase activity"/>
    <property type="evidence" value="ECO:0007669"/>
    <property type="project" value="UniProtKB-EC"/>
</dbReference>
<dbReference type="GO" id="GO:0006166">
    <property type="term" value="P:purine ribonucleoside salvage"/>
    <property type="evidence" value="ECO:0007669"/>
    <property type="project" value="UniProtKB-KW"/>
</dbReference>
<evidence type="ECO:0000256" key="8">
    <source>
        <dbReference type="ARBA" id="ARBA00022726"/>
    </source>
</evidence>
<comment type="catalytic activity">
    <reaction evidence="10">
        <text>2'-deoxyguanosine + phosphate = 2-deoxy-alpha-D-ribose 1-phosphate + guanine</text>
        <dbReference type="Rhea" id="RHEA:27738"/>
        <dbReference type="ChEBI" id="CHEBI:16235"/>
        <dbReference type="ChEBI" id="CHEBI:17172"/>
        <dbReference type="ChEBI" id="CHEBI:43474"/>
        <dbReference type="ChEBI" id="CHEBI:57259"/>
        <dbReference type="EC" id="2.4.2.1"/>
    </reaction>
</comment>
<evidence type="ECO:0000256" key="9">
    <source>
        <dbReference type="ARBA" id="ARBA00023918"/>
    </source>
</evidence>
<keyword evidence="6" id="KW-0328">Glycosyltransferase</keyword>
<dbReference type="AlphaFoldDB" id="A0A7R8WAC5"/>
<reference evidence="15" key="1">
    <citation type="submission" date="2020-11" db="EMBL/GenBank/DDBJ databases">
        <authorList>
            <person name="Tran Van P."/>
        </authorList>
    </citation>
    <scope>NUCLEOTIDE SEQUENCE</scope>
</reference>
<dbReference type="NCBIfam" id="TIGR01697">
    <property type="entry name" value="PNPH-PUNA-XAPA"/>
    <property type="match status" value="1"/>
</dbReference>
<dbReference type="NCBIfam" id="NF006054">
    <property type="entry name" value="PRK08202.1"/>
    <property type="match status" value="1"/>
</dbReference>
<proteinExistence type="inferred from homology"/>
<evidence type="ECO:0000256" key="13">
    <source>
        <dbReference type="ARBA" id="ARBA00031036"/>
    </source>
</evidence>
<comment type="similarity">
    <text evidence="2">Belongs to the PNP/MTAP phosphorylase family.</text>
</comment>
<evidence type="ECO:0000256" key="4">
    <source>
        <dbReference type="ARBA" id="ARBA00011886"/>
    </source>
</evidence>
<protein>
    <recommendedName>
        <fullName evidence="5">Purine nucleoside phosphorylase</fullName>
        <ecNumber evidence="4">2.4.2.1</ecNumber>
    </recommendedName>
    <alternativeName>
        <fullName evidence="14">Inosine phosphorylase</fullName>
    </alternativeName>
    <alternativeName>
        <fullName evidence="13">Inosine-guanosine phosphorylase</fullName>
    </alternativeName>
</protein>
<organism evidence="15">
    <name type="scientific">Cyprideis torosa</name>
    <dbReference type="NCBI Taxonomy" id="163714"/>
    <lineage>
        <taxon>Eukaryota</taxon>
        <taxon>Metazoa</taxon>
        <taxon>Ecdysozoa</taxon>
        <taxon>Arthropoda</taxon>
        <taxon>Crustacea</taxon>
        <taxon>Oligostraca</taxon>
        <taxon>Ostracoda</taxon>
        <taxon>Podocopa</taxon>
        <taxon>Podocopida</taxon>
        <taxon>Cytherocopina</taxon>
        <taxon>Cytheroidea</taxon>
        <taxon>Cytherideidae</taxon>
        <taxon>Cyprideis</taxon>
    </lineage>
</organism>
<dbReference type="EMBL" id="OB661315">
    <property type="protein sequence ID" value="CAD7227936.1"/>
    <property type="molecule type" value="Genomic_DNA"/>
</dbReference>
<dbReference type="InterPro" id="IPR035994">
    <property type="entry name" value="Nucleoside_phosphorylase_sf"/>
</dbReference>
<evidence type="ECO:0000256" key="6">
    <source>
        <dbReference type="ARBA" id="ARBA00022676"/>
    </source>
</evidence>
<comment type="catalytic activity">
    <reaction evidence="12">
        <text>guanosine + phosphate = alpha-D-ribose 1-phosphate + guanine</text>
        <dbReference type="Rhea" id="RHEA:13233"/>
        <dbReference type="ChEBI" id="CHEBI:16235"/>
        <dbReference type="ChEBI" id="CHEBI:16750"/>
        <dbReference type="ChEBI" id="CHEBI:43474"/>
        <dbReference type="ChEBI" id="CHEBI:57720"/>
        <dbReference type="EC" id="2.4.2.1"/>
    </reaction>
</comment>
<evidence type="ECO:0000256" key="2">
    <source>
        <dbReference type="ARBA" id="ARBA00006751"/>
    </source>
</evidence>
<comment type="pathway">
    <text evidence="1">Purine metabolism; purine nucleoside salvage.</text>
</comment>
<dbReference type="Pfam" id="PF01048">
    <property type="entry name" value="PNP_UDP_1"/>
    <property type="match status" value="1"/>
</dbReference>
<dbReference type="InterPro" id="IPR000845">
    <property type="entry name" value="Nucleoside_phosphorylase_d"/>
</dbReference>